<keyword evidence="6 8" id="KW-1133">Transmembrane helix</keyword>
<dbReference type="GO" id="GO:0016763">
    <property type="term" value="F:pentosyltransferase activity"/>
    <property type="evidence" value="ECO:0007669"/>
    <property type="project" value="TreeGrafter"/>
</dbReference>
<dbReference type="PANTHER" id="PTHR33908:SF3">
    <property type="entry name" value="UNDECAPRENYL PHOSPHATE-ALPHA-4-AMINO-4-DEOXY-L-ARABINOSE ARABINOSYL TRANSFERASE"/>
    <property type="match status" value="1"/>
</dbReference>
<dbReference type="GO" id="GO:0005886">
    <property type="term" value="C:plasma membrane"/>
    <property type="evidence" value="ECO:0007669"/>
    <property type="project" value="UniProtKB-SubCell"/>
</dbReference>
<feature type="domain" description="Glycosyltransferase RgtA/B/C/D-like" evidence="9">
    <location>
        <begin position="79"/>
        <end position="237"/>
    </location>
</feature>
<comment type="caution">
    <text evidence="10">The sequence shown here is derived from an EMBL/GenBank/DDBJ whole genome shotgun (WGS) entry which is preliminary data.</text>
</comment>
<dbReference type="InterPro" id="IPR038731">
    <property type="entry name" value="RgtA/B/C-like"/>
</dbReference>
<evidence type="ECO:0000256" key="5">
    <source>
        <dbReference type="ARBA" id="ARBA00022692"/>
    </source>
</evidence>
<dbReference type="Proteomes" id="UP000034531">
    <property type="component" value="Unassembled WGS sequence"/>
</dbReference>
<feature type="transmembrane region" description="Helical" evidence="8">
    <location>
        <begin position="153"/>
        <end position="171"/>
    </location>
</feature>
<evidence type="ECO:0000256" key="3">
    <source>
        <dbReference type="ARBA" id="ARBA00022676"/>
    </source>
</evidence>
<evidence type="ECO:0000259" key="9">
    <source>
        <dbReference type="Pfam" id="PF13231"/>
    </source>
</evidence>
<sequence>MKEFFHNNIILILIVCLAIILRFYNLSQIPVGFNDDEAAFGYNASSILQTARDEWGRFLPFPVFESFGDWKLVGYLYSVVLSQLVFGVSEFATRLPSAIFGVLAVFSTYLLTKKLFEKSFLQFTIYNLQFTVAPLAALLLAISPWHIAASRNAFESDILIFFLTISTYFFLRGLSEKKYQTISILGFAASFYIYRSAWIFTPFLVGVLIYLSKTQLSRYKIFFAKNIIFALILLLPLVPSILTFRGQSRFFQESFILGVQKQGIIDEVNERRGRCESSLGIGCQLVYNKYNFFLIKYFNNYISNLSPETYYIKGTETGYQSFPQRGFFYTFELSLFLAGLIFLLKRKQPASYLLICWLLIVPLGPSFTAVGNPGRLNILKAKDLEGCYFWHL</sequence>
<keyword evidence="2" id="KW-1003">Cell membrane</keyword>
<feature type="transmembrane region" description="Helical" evidence="8">
    <location>
        <begin position="350"/>
        <end position="370"/>
    </location>
</feature>
<dbReference type="GO" id="GO:0009103">
    <property type="term" value="P:lipopolysaccharide biosynthetic process"/>
    <property type="evidence" value="ECO:0007669"/>
    <property type="project" value="UniProtKB-ARBA"/>
</dbReference>
<evidence type="ECO:0000256" key="1">
    <source>
        <dbReference type="ARBA" id="ARBA00004651"/>
    </source>
</evidence>
<keyword evidence="3" id="KW-0328">Glycosyltransferase</keyword>
<feature type="transmembrane region" description="Helical" evidence="8">
    <location>
        <begin position="223"/>
        <end position="244"/>
    </location>
</feature>
<feature type="transmembrane region" description="Helical" evidence="8">
    <location>
        <begin position="95"/>
        <end position="112"/>
    </location>
</feature>
<evidence type="ECO:0000256" key="2">
    <source>
        <dbReference type="ARBA" id="ARBA00022475"/>
    </source>
</evidence>
<name>A0A0G0TN86_9BACT</name>
<keyword evidence="5 8" id="KW-0812">Transmembrane</keyword>
<dbReference type="AlphaFoldDB" id="A0A0G0TN86"/>
<protein>
    <recommendedName>
        <fullName evidence="9">Glycosyltransferase RgtA/B/C/D-like domain-containing protein</fullName>
    </recommendedName>
</protein>
<gene>
    <name evidence="10" type="ORF">UT84_C0037G0002</name>
</gene>
<proteinExistence type="predicted"/>
<feature type="transmembrane region" description="Helical" evidence="8">
    <location>
        <begin position="124"/>
        <end position="147"/>
    </location>
</feature>
<comment type="subcellular location">
    <subcellularLocation>
        <location evidence="1">Cell membrane</location>
        <topology evidence="1">Multi-pass membrane protein</topology>
    </subcellularLocation>
</comment>
<keyword evidence="7 8" id="KW-0472">Membrane</keyword>
<dbReference type="EMBL" id="LBYI01000037">
    <property type="protein sequence ID" value="KKR48510.1"/>
    <property type="molecule type" value="Genomic_DNA"/>
</dbReference>
<evidence type="ECO:0000256" key="4">
    <source>
        <dbReference type="ARBA" id="ARBA00022679"/>
    </source>
</evidence>
<feature type="transmembrane region" description="Helical" evidence="8">
    <location>
        <begin position="326"/>
        <end position="344"/>
    </location>
</feature>
<evidence type="ECO:0000313" key="11">
    <source>
        <dbReference type="Proteomes" id="UP000034531"/>
    </source>
</evidence>
<accession>A0A0G0TN86</accession>
<evidence type="ECO:0000256" key="6">
    <source>
        <dbReference type="ARBA" id="ARBA00022989"/>
    </source>
</evidence>
<dbReference type="Pfam" id="PF13231">
    <property type="entry name" value="PMT_2"/>
    <property type="match status" value="1"/>
</dbReference>
<dbReference type="PANTHER" id="PTHR33908">
    <property type="entry name" value="MANNOSYLTRANSFERASE YKCB-RELATED"/>
    <property type="match status" value="1"/>
</dbReference>
<keyword evidence="4" id="KW-0808">Transferase</keyword>
<feature type="transmembrane region" description="Helical" evidence="8">
    <location>
        <begin position="6"/>
        <end position="24"/>
    </location>
</feature>
<organism evidence="10 11">
    <name type="scientific">Candidatus Curtissbacteria bacterium GW2011_GWA1_40_16</name>
    <dbReference type="NCBI Taxonomy" id="1618405"/>
    <lineage>
        <taxon>Bacteria</taxon>
        <taxon>Candidatus Curtissiibacteriota</taxon>
    </lineage>
</organism>
<evidence type="ECO:0000256" key="7">
    <source>
        <dbReference type="ARBA" id="ARBA00023136"/>
    </source>
</evidence>
<dbReference type="GO" id="GO:0010041">
    <property type="term" value="P:response to iron(III) ion"/>
    <property type="evidence" value="ECO:0007669"/>
    <property type="project" value="TreeGrafter"/>
</dbReference>
<feature type="transmembrane region" description="Helical" evidence="8">
    <location>
        <begin position="192"/>
        <end position="211"/>
    </location>
</feature>
<reference evidence="10 11" key="1">
    <citation type="journal article" date="2015" name="Nature">
        <title>rRNA introns, odd ribosomes, and small enigmatic genomes across a large radiation of phyla.</title>
        <authorList>
            <person name="Brown C.T."/>
            <person name="Hug L.A."/>
            <person name="Thomas B.C."/>
            <person name="Sharon I."/>
            <person name="Castelle C.J."/>
            <person name="Singh A."/>
            <person name="Wilkins M.J."/>
            <person name="Williams K.H."/>
            <person name="Banfield J.F."/>
        </authorList>
    </citation>
    <scope>NUCLEOTIDE SEQUENCE [LARGE SCALE GENOMIC DNA]</scope>
</reference>
<feature type="transmembrane region" description="Helical" evidence="8">
    <location>
        <begin position="72"/>
        <end position="89"/>
    </location>
</feature>
<dbReference type="InterPro" id="IPR050297">
    <property type="entry name" value="LipidA_mod_glycosyltrf_83"/>
</dbReference>
<evidence type="ECO:0000313" key="10">
    <source>
        <dbReference type="EMBL" id="KKR48510.1"/>
    </source>
</evidence>
<evidence type="ECO:0000256" key="8">
    <source>
        <dbReference type="SAM" id="Phobius"/>
    </source>
</evidence>